<organism evidence="1 2">
    <name type="scientific">Catharanthus roseus</name>
    <name type="common">Madagascar periwinkle</name>
    <name type="synonym">Vinca rosea</name>
    <dbReference type="NCBI Taxonomy" id="4058"/>
    <lineage>
        <taxon>Eukaryota</taxon>
        <taxon>Viridiplantae</taxon>
        <taxon>Streptophyta</taxon>
        <taxon>Embryophyta</taxon>
        <taxon>Tracheophyta</taxon>
        <taxon>Spermatophyta</taxon>
        <taxon>Magnoliopsida</taxon>
        <taxon>eudicotyledons</taxon>
        <taxon>Gunneridae</taxon>
        <taxon>Pentapetalae</taxon>
        <taxon>asterids</taxon>
        <taxon>lamiids</taxon>
        <taxon>Gentianales</taxon>
        <taxon>Apocynaceae</taxon>
        <taxon>Rauvolfioideae</taxon>
        <taxon>Vinceae</taxon>
        <taxon>Catharanthinae</taxon>
        <taxon>Catharanthus</taxon>
    </lineage>
</organism>
<name>A0ACC0C8P5_CATRO</name>
<proteinExistence type="predicted"/>
<comment type="caution">
    <text evidence="1">The sequence shown here is derived from an EMBL/GenBank/DDBJ whole genome shotgun (WGS) entry which is preliminary data.</text>
</comment>
<dbReference type="EMBL" id="CM044701">
    <property type="protein sequence ID" value="KAI5681168.1"/>
    <property type="molecule type" value="Genomic_DNA"/>
</dbReference>
<gene>
    <name evidence="1" type="ORF">M9H77_02395</name>
</gene>
<reference evidence="2" key="1">
    <citation type="journal article" date="2023" name="Nat. Plants">
        <title>Single-cell RNA sequencing provides a high-resolution roadmap for understanding the multicellular compartmentation of specialized metabolism.</title>
        <authorList>
            <person name="Sun S."/>
            <person name="Shen X."/>
            <person name="Li Y."/>
            <person name="Li Y."/>
            <person name="Wang S."/>
            <person name="Li R."/>
            <person name="Zhang H."/>
            <person name="Shen G."/>
            <person name="Guo B."/>
            <person name="Wei J."/>
            <person name="Xu J."/>
            <person name="St-Pierre B."/>
            <person name="Chen S."/>
            <person name="Sun C."/>
        </authorList>
    </citation>
    <scope>NUCLEOTIDE SEQUENCE [LARGE SCALE GENOMIC DNA]</scope>
</reference>
<accession>A0ACC0C8P5</accession>
<evidence type="ECO:0000313" key="1">
    <source>
        <dbReference type="EMBL" id="KAI5681168.1"/>
    </source>
</evidence>
<protein>
    <submittedName>
        <fullName evidence="1">Uncharacterized protein</fullName>
    </submittedName>
</protein>
<sequence length="145" mass="17035">MRSPPWIREEVQWVQSKAFSTDSGIRISVVIAVTVPAMNEFRDLHRHPVMREEKIHPYVNQREDREESILVGLQDSRVYPTVHGGVLAWEEEKVTQLNNDGLKVITMYMMKNYQREYDEYHEGRDHGVHTHAGYKFSAYGRNDCD</sequence>
<evidence type="ECO:0000313" key="2">
    <source>
        <dbReference type="Proteomes" id="UP001060085"/>
    </source>
</evidence>
<dbReference type="Proteomes" id="UP001060085">
    <property type="component" value="Linkage Group LG01"/>
</dbReference>
<keyword evidence="2" id="KW-1185">Reference proteome</keyword>